<proteinExistence type="inferred from homology"/>
<dbReference type="PANTHER" id="PTHR11803:SF58">
    <property type="entry name" value="PROTEIN HMF1-RELATED"/>
    <property type="match status" value="1"/>
</dbReference>
<dbReference type="PANTHER" id="PTHR11803">
    <property type="entry name" value="2-IMINOBUTANOATE/2-IMINOPROPANOATE DEAMINASE RIDA"/>
    <property type="match status" value="1"/>
</dbReference>
<name>A0ABS7C827_9BACL</name>
<dbReference type="InterPro" id="IPR006175">
    <property type="entry name" value="YjgF/YER057c/UK114"/>
</dbReference>
<accession>A0ABS7C827</accession>
<evidence type="ECO:0000313" key="3">
    <source>
        <dbReference type="Proteomes" id="UP001519887"/>
    </source>
</evidence>
<dbReference type="Gene3D" id="3.30.1330.40">
    <property type="entry name" value="RutC-like"/>
    <property type="match status" value="1"/>
</dbReference>
<gene>
    <name evidence="2" type="ORF">K0U00_23840</name>
</gene>
<sequence>MKRINPGTLTNSVTHLISHITVASSSRLAFVSGQVALNEKGELIGKGNYELQVLQVFTNLSYALEALNAGPEHIVQMKIHVVDHQPELVEVIFNAGFQLFGTAWPLTASTYLGVQSLALPDWLIEVDMIVELP</sequence>
<dbReference type="SUPFAM" id="SSF55298">
    <property type="entry name" value="YjgF-like"/>
    <property type="match status" value="1"/>
</dbReference>
<dbReference type="CDD" id="cd00448">
    <property type="entry name" value="YjgF_YER057c_UK114_family"/>
    <property type="match status" value="1"/>
</dbReference>
<reference evidence="2 3" key="1">
    <citation type="submission" date="2021-07" db="EMBL/GenBank/DDBJ databases">
        <title>Paenibacillus radiodurans sp. nov., isolated from the southeastern edge of Tengger Desert.</title>
        <authorList>
            <person name="Zhang G."/>
        </authorList>
    </citation>
    <scope>NUCLEOTIDE SEQUENCE [LARGE SCALE GENOMIC DNA]</scope>
    <source>
        <strain evidence="2 3">CCM 7311</strain>
    </source>
</reference>
<organism evidence="2 3">
    <name type="scientific">Paenibacillus sepulcri</name>
    <dbReference type="NCBI Taxonomy" id="359917"/>
    <lineage>
        <taxon>Bacteria</taxon>
        <taxon>Bacillati</taxon>
        <taxon>Bacillota</taxon>
        <taxon>Bacilli</taxon>
        <taxon>Bacillales</taxon>
        <taxon>Paenibacillaceae</taxon>
        <taxon>Paenibacillus</taxon>
    </lineage>
</organism>
<comment type="caution">
    <text evidence="2">The sequence shown here is derived from an EMBL/GenBank/DDBJ whole genome shotgun (WGS) entry which is preliminary data.</text>
</comment>
<keyword evidence="3" id="KW-1185">Reference proteome</keyword>
<dbReference type="Proteomes" id="UP001519887">
    <property type="component" value="Unassembled WGS sequence"/>
</dbReference>
<comment type="similarity">
    <text evidence="1">Belongs to the RutC family.</text>
</comment>
<evidence type="ECO:0000256" key="1">
    <source>
        <dbReference type="ARBA" id="ARBA00010552"/>
    </source>
</evidence>
<protein>
    <submittedName>
        <fullName evidence="2">RidA family protein</fullName>
    </submittedName>
</protein>
<dbReference type="EMBL" id="JAHZIK010000742">
    <property type="protein sequence ID" value="MBW7457073.1"/>
    <property type="molecule type" value="Genomic_DNA"/>
</dbReference>
<dbReference type="RefSeq" id="WP_210039363.1">
    <property type="nucleotide sequence ID" value="NZ_JBHLVU010000005.1"/>
</dbReference>
<evidence type="ECO:0000313" key="2">
    <source>
        <dbReference type="EMBL" id="MBW7457073.1"/>
    </source>
</evidence>
<dbReference type="Pfam" id="PF01042">
    <property type="entry name" value="Ribonuc_L-PSP"/>
    <property type="match status" value="1"/>
</dbReference>
<dbReference type="InterPro" id="IPR035959">
    <property type="entry name" value="RutC-like_sf"/>
</dbReference>